<proteinExistence type="predicted"/>
<dbReference type="EMBL" id="JH816961">
    <property type="protein sequence ID" value="EKC37781.1"/>
    <property type="molecule type" value="Genomic_DNA"/>
</dbReference>
<dbReference type="HOGENOM" id="CLU_1983715_0_0_1"/>
<reference evidence="2" key="1">
    <citation type="journal article" date="2012" name="Nature">
        <title>The oyster genome reveals stress adaptation and complexity of shell formation.</title>
        <authorList>
            <person name="Zhang G."/>
            <person name="Fang X."/>
            <person name="Guo X."/>
            <person name="Li L."/>
            <person name="Luo R."/>
            <person name="Xu F."/>
            <person name="Yang P."/>
            <person name="Zhang L."/>
            <person name="Wang X."/>
            <person name="Qi H."/>
            <person name="Xiong Z."/>
            <person name="Que H."/>
            <person name="Xie Y."/>
            <person name="Holland P.W."/>
            <person name="Paps J."/>
            <person name="Zhu Y."/>
            <person name="Wu F."/>
            <person name="Chen Y."/>
            <person name="Wang J."/>
            <person name="Peng C."/>
            <person name="Meng J."/>
            <person name="Yang L."/>
            <person name="Liu J."/>
            <person name="Wen B."/>
            <person name="Zhang N."/>
            <person name="Huang Z."/>
            <person name="Zhu Q."/>
            <person name="Feng Y."/>
            <person name="Mount A."/>
            <person name="Hedgecock D."/>
            <person name="Xu Z."/>
            <person name="Liu Y."/>
            <person name="Domazet-Loso T."/>
            <person name="Du Y."/>
            <person name="Sun X."/>
            <person name="Zhang S."/>
            <person name="Liu B."/>
            <person name="Cheng P."/>
            <person name="Jiang X."/>
            <person name="Li J."/>
            <person name="Fan D."/>
            <person name="Wang W."/>
            <person name="Fu W."/>
            <person name="Wang T."/>
            <person name="Wang B."/>
            <person name="Zhang J."/>
            <person name="Peng Z."/>
            <person name="Li Y."/>
            <person name="Li N."/>
            <person name="Wang J."/>
            <person name="Chen M."/>
            <person name="He Y."/>
            <person name="Tan F."/>
            <person name="Song X."/>
            <person name="Zheng Q."/>
            <person name="Huang R."/>
            <person name="Yang H."/>
            <person name="Du X."/>
            <person name="Chen L."/>
            <person name="Yang M."/>
            <person name="Gaffney P.M."/>
            <person name="Wang S."/>
            <person name="Luo L."/>
            <person name="She Z."/>
            <person name="Ming Y."/>
            <person name="Huang W."/>
            <person name="Zhang S."/>
            <person name="Huang B."/>
            <person name="Zhang Y."/>
            <person name="Qu T."/>
            <person name="Ni P."/>
            <person name="Miao G."/>
            <person name="Wang J."/>
            <person name="Wang Q."/>
            <person name="Steinberg C.E."/>
            <person name="Wang H."/>
            <person name="Li N."/>
            <person name="Qian L."/>
            <person name="Zhang G."/>
            <person name="Li Y."/>
            <person name="Yang H."/>
            <person name="Liu X."/>
            <person name="Wang J."/>
            <person name="Yin Y."/>
            <person name="Wang J."/>
        </authorList>
    </citation>
    <scope>NUCLEOTIDE SEQUENCE [LARGE SCALE GENOMIC DNA]</scope>
    <source>
        <strain evidence="2">05x7-T-G4-1.051#20</strain>
    </source>
</reference>
<accession>K1RT53</accession>
<dbReference type="AlphaFoldDB" id="K1RT53"/>
<organism evidence="2">
    <name type="scientific">Magallana gigas</name>
    <name type="common">Pacific oyster</name>
    <name type="synonym">Crassostrea gigas</name>
    <dbReference type="NCBI Taxonomy" id="29159"/>
    <lineage>
        <taxon>Eukaryota</taxon>
        <taxon>Metazoa</taxon>
        <taxon>Spiralia</taxon>
        <taxon>Lophotrochozoa</taxon>
        <taxon>Mollusca</taxon>
        <taxon>Bivalvia</taxon>
        <taxon>Autobranchia</taxon>
        <taxon>Pteriomorphia</taxon>
        <taxon>Ostreida</taxon>
        <taxon>Ostreoidea</taxon>
        <taxon>Ostreidae</taxon>
        <taxon>Magallana</taxon>
    </lineage>
</organism>
<protein>
    <submittedName>
        <fullName evidence="2">Uncharacterized protein</fullName>
    </submittedName>
</protein>
<evidence type="ECO:0000313" key="2">
    <source>
        <dbReference type="EMBL" id="EKC37781.1"/>
    </source>
</evidence>
<dbReference type="InParanoid" id="K1RT53"/>
<sequence>MGCGQFSLIDHNEKFVSNCSEEHEDDSKRAREYSPSRHDLTRDYQQNTISLKEKKALSVVIAVGSEHFQSIRKGICSQPIFRKNYRVHAILTILLPFQVNQEVLPQYSVSWRISSPLTTSKRVPYH</sequence>
<evidence type="ECO:0000256" key="1">
    <source>
        <dbReference type="SAM" id="MobiDB-lite"/>
    </source>
</evidence>
<name>K1RT53_MAGGI</name>
<gene>
    <name evidence="2" type="ORF">CGI_10023543</name>
</gene>
<feature type="region of interest" description="Disordered" evidence="1">
    <location>
        <begin position="19"/>
        <end position="38"/>
    </location>
</feature>
<feature type="compositionally biased region" description="Basic and acidic residues" evidence="1">
    <location>
        <begin position="25"/>
        <end position="38"/>
    </location>
</feature>